<reference evidence="1" key="2">
    <citation type="submission" date="2013-12" db="EMBL/GenBank/DDBJ databases">
        <authorList>
            <person name="Mihasan M."/>
            <person name="Brandsch R."/>
        </authorList>
    </citation>
    <scope>NUCLEOTIDE SEQUENCE</scope>
    <source>
        <strain evidence="1">ATCC 49919</strain>
        <plasmid evidence="1">pAO1</plasmid>
    </source>
</reference>
<evidence type="ECO:0000313" key="1">
    <source>
        <dbReference type="EMBL" id="CAD47887.1"/>
    </source>
</evidence>
<dbReference type="EMBL" id="AJ507836">
    <property type="protein sequence ID" value="CAD47887.1"/>
    <property type="molecule type" value="Genomic_DNA"/>
</dbReference>
<sequence>MSLRALMALPSGQGPAAQEVRGQANRVSSSRPCLTGVGGSGVSCRQAVLRKCFRLSLVRAKSRTALRAVGRPNGPVFVRGFLLAGARESETDARHNS</sequence>
<name>Q8GAL7_PAENI</name>
<keyword evidence="1" id="KW-0614">Plasmid</keyword>
<organism evidence="1">
    <name type="scientific">Paenarthrobacter nicotinovorans</name>
    <name type="common">Arthrobacter nicotinovorans</name>
    <dbReference type="NCBI Taxonomy" id="29320"/>
    <lineage>
        <taxon>Bacteria</taxon>
        <taxon>Bacillati</taxon>
        <taxon>Actinomycetota</taxon>
        <taxon>Actinomycetes</taxon>
        <taxon>Micrococcales</taxon>
        <taxon>Micrococcaceae</taxon>
        <taxon>Paenarthrobacter</taxon>
    </lineage>
</organism>
<accession>Q8GAL7</accession>
<dbReference type="AlphaFoldDB" id="Q8GAL7"/>
<geneLocation type="plasmid" evidence="1">
    <name>pAO1</name>
</geneLocation>
<proteinExistence type="predicted"/>
<protein>
    <submittedName>
        <fullName evidence="1">Uncharacterized protein</fullName>
    </submittedName>
</protein>
<reference evidence="1" key="1">
    <citation type="journal article" date="2003" name="J. Bacteriol.">
        <title>Sequence of the 165-kilobase catabolic plasmid pAO1 from Arthrobacter nicotinovorans and identification of a pAO1-dependent nicotine uptake system.</title>
        <authorList>
            <person name="Igloi G.L."/>
            <person name="Brandsch R."/>
        </authorList>
    </citation>
    <scope>NUCLEOTIDE SEQUENCE [LARGE SCALE GENOMIC DNA]</scope>
    <source>
        <strain evidence="1">ATCC 49919</strain>
        <plasmid evidence="1">pAO1</plasmid>
    </source>
</reference>